<dbReference type="Proteomes" id="UP001143548">
    <property type="component" value="Unassembled WGS sequence"/>
</dbReference>
<evidence type="ECO:0000313" key="2">
    <source>
        <dbReference type="Proteomes" id="UP001143548"/>
    </source>
</evidence>
<protein>
    <submittedName>
        <fullName evidence="1">Uncharacterized protein</fullName>
    </submittedName>
</protein>
<accession>A0A9W5Z1N4</accession>
<dbReference type="AlphaFoldDB" id="A0A9W5Z1N4"/>
<evidence type="ECO:0000313" key="1">
    <source>
        <dbReference type="EMBL" id="GKZ27658.1"/>
    </source>
</evidence>
<sequence length="135" mass="15286">MPTHSGLFISSTGCVLTIDDENRLAIHPQDHQPGSEDKLRAHGEFWLCRDDGLMWNSKLIGKFGNPDKVIFLYDDKEYNIWVEIRGSSDGILQYGLIPVVPGGDYSNRFLAVDNETGQLGVVQKWTREAEFRCVE</sequence>
<gene>
    <name evidence="1" type="ORF">AbraCBS73388_005185</name>
</gene>
<proteinExistence type="predicted"/>
<comment type="caution">
    <text evidence="1">The sequence shown here is derived from an EMBL/GenBank/DDBJ whole genome shotgun (WGS) entry which is preliminary data.</text>
</comment>
<dbReference type="EMBL" id="BROQ01000249">
    <property type="protein sequence ID" value="GKZ27658.1"/>
    <property type="molecule type" value="Genomic_DNA"/>
</dbReference>
<organism evidence="1 2">
    <name type="scientific">Aspergillus brasiliensis</name>
    <dbReference type="NCBI Taxonomy" id="319629"/>
    <lineage>
        <taxon>Eukaryota</taxon>
        <taxon>Fungi</taxon>
        <taxon>Dikarya</taxon>
        <taxon>Ascomycota</taxon>
        <taxon>Pezizomycotina</taxon>
        <taxon>Eurotiomycetes</taxon>
        <taxon>Eurotiomycetidae</taxon>
        <taxon>Eurotiales</taxon>
        <taxon>Aspergillaceae</taxon>
        <taxon>Aspergillus</taxon>
        <taxon>Aspergillus subgen. Circumdati</taxon>
    </lineage>
</organism>
<name>A0A9W5Z1N4_9EURO</name>
<reference evidence="1" key="1">
    <citation type="submission" date="2022-07" db="EMBL/GenBank/DDBJ databases">
        <title>Taxonomy of Aspergillus series Nigri: significant species reduction supported by multi-species coalescent approaches.</title>
        <authorList>
            <person name="Bian C."/>
            <person name="Kusuya Y."/>
            <person name="Sklenar F."/>
            <person name="D'hooge E."/>
            <person name="Yaguchi T."/>
            <person name="Takahashi H."/>
            <person name="Hubka V."/>
        </authorList>
    </citation>
    <scope>NUCLEOTIDE SEQUENCE</scope>
    <source>
        <strain evidence="1">CBS 733.88</strain>
    </source>
</reference>